<dbReference type="Pfam" id="PF00491">
    <property type="entry name" value="Arginase"/>
    <property type="match status" value="1"/>
</dbReference>
<evidence type="ECO:0000313" key="5">
    <source>
        <dbReference type="EMBL" id="MBB5618805.1"/>
    </source>
</evidence>
<dbReference type="InterPro" id="IPR023696">
    <property type="entry name" value="Ureohydrolase_dom_sf"/>
</dbReference>
<keyword evidence="2 5" id="KW-0378">Hydrolase</keyword>
<dbReference type="Gene3D" id="3.40.800.10">
    <property type="entry name" value="Ureohydrolase domain"/>
    <property type="match status" value="1"/>
</dbReference>
<dbReference type="Proteomes" id="UP000552883">
    <property type="component" value="Unassembled WGS sequence"/>
</dbReference>
<proteinExistence type="inferred from homology"/>
<keyword evidence="6" id="KW-1185">Reference proteome</keyword>
<dbReference type="AlphaFoldDB" id="A0A840XCP4"/>
<protein>
    <submittedName>
        <fullName evidence="5">Arginase</fullName>
        <ecNumber evidence="5">3.5.3.1</ecNumber>
    </submittedName>
</protein>
<dbReference type="SUPFAM" id="SSF52768">
    <property type="entry name" value="Arginase/deacetylase"/>
    <property type="match status" value="1"/>
</dbReference>
<gene>
    <name evidence="5" type="ORF">BJ959_002301</name>
</gene>
<dbReference type="PROSITE" id="PS51409">
    <property type="entry name" value="ARGINASE_2"/>
    <property type="match status" value="1"/>
</dbReference>
<dbReference type="EC" id="3.5.3.1" evidence="5"/>
<keyword evidence="1" id="KW-0479">Metal-binding</keyword>
<evidence type="ECO:0000256" key="1">
    <source>
        <dbReference type="ARBA" id="ARBA00022723"/>
    </source>
</evidence>
<dbReference type="GO" id="GO:0004053">
    <property type="term" value="F:arginase activity"/>
    <property type="evidence" value="ECO:0007669"/>
    <property type="project" value="UniProtKB-EC"/>
</dbReference>
<dbReference type="GO" id="GO:0005829">
    <property type="term" value="C:cytosol"/>
    <property type="evidence" value="ECO:0007669"/>
    <property type="project" value="TreeGrafter"/>
</dbReference>
<dbReference type="CDD" id="cd09999">
    <property type="entry name" value="Arginase-like_1"/>
    <property type="match status" value="1"/>
</dbReference>
<evidence type="ECO:0000256" key="2">
    <source>
        <dbReference type="ARBA" id="ARBA00022801"/>
    </source>
</evidence>
<sequence length="272" mass="28196">MSSTFLVVPQWQGSGSARAMRLVDGAEAIRRDLPSTATRVIDVPLEAGDSEGTGILRFSAIRLVRERLQRELAGLDEPAVVIGGDCGVEYAGVEHAARAGRVVLLWADAHGDLNTPETSPSGAFHGMVLRSMIDEGLVDAADVLLLGVRELDDAEADFIASAGLRRVTAAEVGAAVAERAEAARAAGREPVLYAHVDLDVLDPGVFEGVGFPTPFGLALDELTAALGAARAALPLAGAGLTEFAPVASIDGDDEALGDDLSVILRILAALTR</sequence>
<dbReference type="PANTHER" id="PTHR43782">
    <property type="entry name" value="ARGINASE"/>
    <property type="match status" value="1"/>
</dbReference>
<dbReference type="InterPro" id="IPR006035">
    <property type="entry name" value="Ureohydrolase"/>
</dbReference>
<name>A0A840XCP4_9MICO</name>
<dbReference type="PANTHER" id="PTHR43782:SF3">
    <property type="entry name" value="ARGINASE"/>
    <property type="match status" value="1"/>
</dbReference>
<evidence type="ECO:0000256" key="4">
    <source>
        <dbReference type="PROSITE-ProRule" id="PRU00742"/>
    </source>
</evidence>
<organism evidence="5 6">
    <name type="scientific">Microcella frigidaquae</name>
    <dbReference type="NCBI Taxonomy" id="424758"/>
    <lineage>
        <taxon>Bacteria</taxon>
        <taxon>Bacillati</taxon>
        <taxon>Actinomycetota</taxon>
        <taxon>Actinomycetes</taxon>
        <taxon>Micrococcales</taxon>
        <taxon>Microbacteriaceae</taxon>
        <taxon>Microcella</taxon>
    </lineage>
</organism>
<accession>A0A840XCP4</accession>
<dbReference type="EMBL" id="JACHBS010000001">
    <property type="protein sequence ID" value="MBB5618805.1"/>
    <property type="molecule type" value="Genomic_DNA"/>
</dbReference>
<dbReference type="RefSeq" id="WP_183321991.1">
    <property type="nucleotide sequence ID" value="NZ_BAAANZ010000003.1"/>
</dbReference>
<evidence type="ECO:0000256" key="3">
    <source>
        <dbReference type="ARBA" id="ARBA00023211"/>
    </source>
</evidence>
<keyword evidence="3" id="KW-0464">Manganese</keyword>
<comment type="similarity">
    <text evidence="4">Belongs to the arginase family.</text>
</comment>
<reference evidence="5 6" key="1">
    <citation type="submission" date="2020-08" db="EMBL/GenBank/DDBJ databases">
        <title>Sequencing the genomes of 1000 actinobacteria strains.</title>
        <authorList>
            <person name="Klenk H.-P."/>
        </authorList>
    </citation>
    <scope>NUCLEOTIDE SEQUENCE [LARGE SCALE GENOMIC DNA]</scope>
    <source>
        <strain evidence="5 6">DSM 23889</strain>
    </source>
</reference>
<dbReference type="GO" id="GO:0030145">
    <property type="term" value="F:manganese ion binding"/>
    <property type="evidence" value="ECO:0007669"/>
    <property type="project" value="TreeGrafter"/>
</dbReference>
<comment type="caution">
    <text evidence="5">The sequence shown here is derived from an EMBL/GenBank/DDBJ whole genome shotgun (WGS) entry which is preliminary data.</text>
</comment>
<evidence type="ECO:0000313" key="6">
    <source>
        <dbReference type="Proteomes" id="UP000552883"/>
    </source>
</evidence>